<reference evidence="1 2" key="1">
    <citation type="submission" date="2021-08" db="EMBL/GenBank/DDBJ databases">
        <title>Caldovatus sediminis gen. nov., sp. nov., a moderately thermophilic bacterium isolated from a hot spring.</title>
        <authorList>
            <person name="Hu C.-J."/>
            <person name="Li W.-J."/>
            <person name="Xian W.-D."/>
        </authorList>
    </citation>
    <scope>NUCLEOTIDE SEQUENCE [LARGE SCALE GENOMIC DNA]</scope>
    <source>
        <strain evidence="1 2">SYSU G05006</strain>
    </source>
</reference>
<organism evidence="1 2">
    <name type="scientific">Caldovatus aquaticus</name>
    <dbReference type="NCBI Taxonomy" id="2865671"/>
    <lineage>
        <taxon>Bacteria</taxon>
        <taxon>Pseudomonadati</taxon>
        <taxon>Pseudomonadota</taxon>
        <taxon>Alphaproteobacteria</taxon>
        <taxon>Acetobacterales</taxon>
        <taxon>Roseomonadaceae</taxon>
        <taxon>Caldovatus</taxon>
    </lineage>
</organism>
<evidence type="ECO:0000313" key="2">
    <source>
        <dbReference type="Proteomes" id="UP001519924"/>
    </source>
</evidence>
<accession>A0ABS7F783</accession>
<dbReference type="EMBL" id="JAHZUY010000109">
    <property type="protein sequence ID" value="MBW8271470.1"/>
    <property type="molecule type" value="Genomic_DNA"/>
</dbReference>
<dbReference type="NCBIfam" id="TIGR02594">
    <property type="entry name" value="TIGR02594 family protein"/>
    <property type="match status" value="1"/>
</dbReference>
<proteinExistence type="predicted"/>
<dbReference type="InterPro" id="IPR013423">
    <property type="entry name" value="CHP02594"/>
</dbReference>
<comment type="caution">
    <text evidence="1">The sequence shown here is derived from an EMBL/GenBank/DDBJ whole genome shotgun (WGS) entry which is preliminary data.</text>
</comment>
<name>A0ABS7F783_9PROT</name>
<evidence type="ECO:0000313" key="1">
    <source>
        <dbReference type="EMBL" id="MBW8271470.1"/>
    </source>
</evidence>
<dbReference type="RefSeq" id="WP_220119225.1">
    <property type="nucleotide sequence ID" value="NZ_JAHZUY010000109.1"/>
</dbReference>
<keyword evidence="2" id="KW-1185">Reference proteome</keyword>
<dbReference type="Proteomes" id="UP001519924">
    <property type="component" value="Unassembled WGS sequence"/>
</dbReference>
<sequence>MARQPLFRETTGWAVRSLRRAMGVWAGACLGDGDLFDAALGACVRQFRRAYGLPAGDHWEFPPCCGSPLLWWGTLCPAGIATPFWFDIAMCEIGEQEGSGKAVNNPRIVEYLQQFAHLNRSGLSAVDETAWCGAFVAWCLQQAGVASNDFLNGKYLAGAKMWLHVGKKLGDPVPGCVAVVHNAHAAASTTATGWHVGLYVDGDRSGVWLLGGNQGNKVCVAPFLRAKGWSVEGYRWPSGMTLPAPGRKGGR</sequence>
<gene>
    <name evidence="1" type="ORF">K1J50_18515</name>
</gene>
<protein>
    <submittedName>
        <fullName evidence="1">TIGR02594 family protein</fullName>
    </submittedName>
</protein>